<keyword evidence="1" id="KW-0812">Transmembrane</keyword>
<keyword evidence="1" id="KW-0472">Membrane</keyword>
<sequence>MSGIVTGIMLALARVMGETAPLLILVGYAQAMNFDMFGGFMGSLPGMMYDQISAGAGANPVPTDRLWGAALTLIVLIALLNVGARAVAKFFSPKKV</sequence>
<keyword evidence="3" id="KW-1185">Reference proteome</keyword>
<accession>A0A0H5RXI9</accession>
<evidence type="ECO:0000313" key="2">
    <source>
        <dbReference type="EMBL" id="CRZ18820.1"/>
    </source>
</evidence>
<reference evidence="3" key="1">
    <citation type="submission" date="2015-07" db="EMBL/GenBank/DDBJ databases">
        <authorList>
            <person name="Urmite Genomes"/>
        </authorList>
    </citation>
    <scope>NUCLEOTIDE SEQUENCE [LARGE SCALE GENOMIC DNA]</scope>
    <source>
        <strain evidence="3">type strain: ATCC 49404</strain>
    </source>
</reference>
<dbReference type="STRING" id="146018.BN2156_05733"/>
<dbReference type="AlphaFoldDB" id="A0A0H5RXI9"/>
<feature type="transmembrane region" description="Helical" evidence="1">
    <location>
        <begin position="66"/>
        <end position="88"/>
    </location>
</feature>
<keyword evidence="1" id="KW-1133">Transmembrane helix</keyword>
<organism evidence="2 3">
    <name type="scientific">Mycolicibacterium neworleansense</name>
    <dbReference type="NCBI Taxonomy" id="146018"/>
    <lineage>
        <taxon>Bacteria</taxon>
        <taxon>Bacillati</taxon>
        <taxon>Actinomycetota</taxon>
        <taxon>Actinomycetes</taxon>
        <taxon>Mycobacteriales</taxon>
        <taxon>Mycobacteriaceae</taxon>
        <taxon>Mycolicibacterium</taxon>
    </lineage>
</organism>
<dbReference type="PANTHER" id="PTHR42922:SF1">
    <property type="entry name" value="PHOSPHATE TRANSPORT SYSTEM PERMEASE PROTEIN PSTA"/>
    <property type="match status" value="1"/>
</dbReference>
<gene>
    <name evidence="2" type="ORF">BN2156_05733</name>
</gene>
<dbReference type="PANTHER" id="PTHR42922">
    <property type="entry name" value="PHOSPHATE TRANSPORT SYSTEM PERMEASE PROTEIN PSTA"/>
    <property type="match status" value="1"/>
</dbReference>
<dbReference type="Proteomes" id="UP000199147">
    <property type="component" value="Unassembled WGS sequence"/>
</dbReference>
<dbReference type="EMBL" id="CWKH01000003">
    <property type="protein sequence ID" value="CRZ18820.1"/>
    <property type="molecule type" value="Genomic_DNA"/>
</dbReference>
<dbReference type="InterPro" id="IPR051408">
    <property type="entry name" value="Phosphate_transprt_permease"/>
</dbReference>
<name>A0A0H5RXI9_9MYCO</name>
<evidence type="ECO:0000256" key="1">
    <source>
        <dbReference type="SAM" id="Phobius"/>
    </source>
</evidence>
<proteinExistence type="predicted"/>
<protein>
    <submittedName>
        <fullName evidence="2">Phosphate ABC transporter</fullName>
    </submittedName>
</protein>
<evidence type="ECO:0000313" key="3">
    <source>
        <dbReference type="Proteomes" id="UP000199147"/>
    </source>
</evidence>